<gene>
    <name evidence="1" type="ORF">RclHR1_01240017</name>
</gene>
<dbReference type="Proteomes" id="UP000247702">
    <property type="component" value="Unassembled WGS sequence"/>
</dbReference>
<protein>
    <recommendedName>
        <fullName evidence="3">Protein kinase domain-containing protein</fullName>
    </recommendedName>
</protein>
<keyword evidence="2" id="KW-1185">Reference proteome</keyword>
<reference evidence="1 2" key="1">
    <citation type="submission" date="2017-11" db="EMBL/GenBank/DDBJ databases">
        <title>The genome of Rhizophagus clarus HR1 reveals common genetic basis of auxotrophy among arbuscular mycorrhizal fungi.</title>
        <authorList>
            <person name="Kobayashi Y."/>
        </authorList>
    </citation>
    <scope>NUCLEOTIDE SEQUENCE [LARGE SCALE GENOMIC DNA]</scope>
    <source>
        <strain evidence="1 2">HR1</strain>
    </source>
</reference>
<dbReference type="InterPro" id="IPR011009">
    <property type="entry name" value="Kinase-like_dom_sf"/>
</dbReference>
<evidence type="ECO:0008006" key="3">
    <source>
        <dbReference type="Google" id="ProtNLM"/>
    </source>
</evidence>
<dbReference type="SUPFAM" id="SSF56112">
    <property type="entry name" value="Protein kinase-like (PK-like)"/>
    <property type="match status" value="1"/>
</dbReference>
<dbReference type="EMBL" id="BEXD01000269">
    <property type="protein sequence ID" value="GBB85966.1"/>
    <property type="molecule type" value="Genomic_DNA"/>
</dbReference>
<proteinExistence type="predicted"/>
<evidence type="ECO:0000313" key="1">
    <source>
        <dbReference type="EMBL" id="GBB85966.1"/>
    </source>
</evidence>
<accession>A0A2Z6R026</accession>
<organism evidence="1 2">
    <name type="scientific">Rhizophagus clarus</name>
    <dbReference type="NCBI Taxonomy" id="94130"/>
    <lineage>
        <taxon>Eukaryota</taxon>
        <taxon>Fungi</taxon>
        <taxon>Fungi incertae sedis</taxon>
        <taxon>Mucoromycota</taxon>
        <taxon>Glomeromycotina</taxon>
        <taxon>Glomeromycetes</taxon>
        <taxon>Glomerales</taxon>
        <taxon>Glomeraceae</taxon>
        <taxon>Rhizophagus</taxon>
    </lineage>
</organism>
<comment type="caution">
    <text evidence="1">The sequence shown here is derived from an EMBL/GenBank/DDBJ whole genome shotgun (WGS) entry which is preliminary data.</text>
</comment>
<dbReference type="AlphaFoldDB" id="A0A2Z6R026"/>
<sequence>MPSKIRVSYEKNILKTRLAIIIFPLFQQYFGIWTSENEQIDKLIQYTQLNSRYRGELFEWIPYDRLRNIKYLAQGGFGIVHKVICLDGWLSMYNFEEKIWLRTVYNLDEQNYKDASNSQIKNPLKNGKEFGMPVVLKSLNNSSNINENFLNEWKRHLQCHYKAYSHGAPLIPILGMTQVPDTLNYIVV</sequence>
<name>A0A2Z6R026_9GLOM</name>
<evidence type="ECO:0000313" key="2">
    <source>
        <dbReference type="Proteomes" id="UP000247702"/>
    </source>
</evidence>